<evidence type="ECO:0000313" key="1">
    <source>
        <dbReference type="EMBL" id="OTA81251.1"/>
    </source>
</evidence>
<reference evidence="1 3" key="2">
    <citation type="submission" date="2016-09" db="EMBL/GenBank/DDBJ databases">
        <title>Lactobacillus reuteri KLR3006, genome sequencing and assembly.</title>
        <authorList>
            <person name="Lee J.-Y."/>
            <person name="Kim E.B."/>
            <person name="Choi Y.-J."/>
        </authorList>
    </citation>
    <scope>NUCLEOTIDE SEQUENCE [LARGE SCALE GENOMIC DNA]</scope>
    <source>
        <strain evidence="1 3">KLR3006</strain>
    </source>
</reference>
<comment type="caution">
    <text evidence="2">The sequence shown here is derived from an EMBL/GenBank/DDBJ whole genome shotgun (WGS) entry which is preliminary data.</text>
</comment>
<evidence type="ECO:0000313" key="2">
    <source>
        <dbReference type="EMBL" id="OTA81262.1"/>
    </source>
</evidence>
<evidence type="ECO:0000313" key="3">
    <source>
        <dbReference type="Proteomes" id="UP000194219"/>
    </source>
</evidence>
<dbReference type="AlphaFoldDB" id="A0A1Y2UGP6"/>
<proteinExistence type="predicted"/>
<dbReference type="Proteomes" id="UP000194286">
    <property type="component" value="Unassembled WGS sequence"/>
</dbReference>
<dbReference type="EMBL" id="MIMU01000144">
    <property type="protein sequence ID" value="OTA81262.1"/>
    <property type="molecule type" value="Genomic_DNA"/>
</dbReference>
<protein>
    <submittedName>
        <fullName evidence="2">Uncharacterized protein</fullName>
    </submittedName>
</protein>
<evidence type="ECO:0000313" key="4">
    <source>
        <dbReference type="Proteomes" id="UP000194286"/>
    </source>
</evidence>
<accession>A0A1Y2UGP6</accession>
<dbReference type="Proteomes" id="UP000194219">
    <property type="component" value="Unassembled WGS sequence"/>
</dbReference>
<sequence length="139" mass="16366">MDFKINEQLPKRFNDTDYFDDSNYRIFKLAQLIANNLTEEEYHELCHQLYTVDDTTVDGHLFHDLTDGSFRRDDGYLHVKPHDGWDAHSYAKELAVMYSLKYGIFWKTISRLDDINFDKLGGYGPEFYNMKPDGSPLKP</sequence>
<name>A0A1Y2UGP6_LIMRT</name>
<gene>
    <name evidence="2" type="ORF">BHL82_10055</name>
    <name evidence="1" type="ORF">BHL83_09780</name>
</gene>
<dbReference type="RefSeq" id="WP_086129297.1">
    <property type="nucleotide sequence ID" value="NZ_MIMV01000252.1"/>
</dbReference>
<organism evidence="2 4">
    <name type="scientific">Limosilactobacillus reuteri</name>
    <name type="common">Lactobacillus reuteri</name>
    <dbReference type="NCBI Taxonomy" id="1598"/>
    <lineage>
        <taxon>Bacteria</taxon>
        <taxon>Bacillati</taxon>
        <taxon>Bacillota</taxon>
        <taxon>Bacilli</taxon>
        <taxon>Lactobacillales</taxon>
        <taxon>Lactobacillaceae</taxon>
        <taxon>Limosilactobacillus</taxon>
    </lineage>
</organism>
<reference evidence="2 4" key="1">
    <citation type="submission" date="2016-09" db="EMBL/GenBank/DDBJ databases">
        <title>Lactobacillus reuteri KLR3005, genome sequencing and assembly.</title>
        <authorList>
            <person name="Lee J.-Y."/>
            <person name="Kim E.B."/>
            <person name="Choi Y.-J."/>
        </authorList>
    </citation>
    <scope>NUCLEOTIDE SEQUENCE [LARGE SCALE GENOMIC DNA]</scope>
    <source>
        <strain evidence="2 4">KLR3005</strain>
    </source>
</reference>
<dbReference type="EMBL" id="MIMV01000252">
    <property type="protein sequence ID" value="OTA81251.1"/>
    <property type="molecule type" value="Genomic_DNA"/>
</dbReference>